<dbReference type="InterPro" id="IPR050266">
    <property type="entry name" value="AB_hydrolase_sf"/>
</dbReference>
<proteinExistence type="predicted"/>
<gene>
    <name evidence="2" type="ORF">D0466_15435</name>
</gene>
<feature type="domain" description="AB hydrolase-1" evidence="1">
    <location>
        <begin position="202"/>
        <end position="257"/>
    </location>
</feature>
<dbReference type="PRINTS" id="PR00412">
    <property type="entry name" value="EPOXHYDRLASE"/>
</dbReference>
<dbReference type="Proteomes" id="UP000262939">
    <property type="component" value="Unassembled WGS sequence"/>
</dbReference>
<dbReference type="SUPFAM" id="SSF53474">
    <property type="entry name" value="alpha/beta-Hydrolases"/>
    <property type="match status" value="1"/>
</dbReference>
<dbReference type="OrthoDB" id="9797695at2"/>
<dbReference type="InterPro" id="IPR000639">
    <property type="entry name" value="Epox_hydrolase-like"/>
</dbReference>
<organism evidence="2 3">
    <name type="scientific">Peribacillus glennii</name>
    <dbReference type="NCBI Taxonomy" id="2303991"/>
    <lineage>
        <taxon>Bacteria</taxon>
        <taxon>Bacillati</taxon>
        <taxon>Bacillota</taxon>
        <taxon>Bacilli</taxon>
        <taxon>Bacillales</taxon>
        <taxon>Bacillaceae</taxon>
        <taxon>Peribacillus</taxon>
    </lineage>
</organism>
<evidence type="ECO:0000259" key="1">
    <source>
        <dbReference type="Pfam" id="PF00561"/>
    </source>
</evidence>
<evidence type="ECO:0000313" key="3">
    <source>
        <dbReference type="Proteomes" id="UP000262939"/>
    </source>
</evidence>
<dbReference type="Gene3D" id="3.40.50.1820">
    <property type="entry name" value="alpha/beta hydrolase"/>
    <property type="match status" value="1"/>
</dbReference>
<dbReference type="GO" id="GO:0016020">
    <property type="term" value="C:membrane"/>
    <property type="evidence" value="ECO:0007669"/>
    <property type="project" value="TreeGrafter"/>
</dbReference>
<name>A0A372L8Z8_9BACI</name>
<reference evidence="2 3" key="1">
    <citation type="submission" date="2018-08" db="EMBL/GenBank/DDBJ databases">
        <title>Bacillus chawlae sp. nov., Bacillus glennii sp. nov., and Bacillus saganii sp. nov. Isolated from the Vehicle Assembly Building at Kennedy Space Center where the Viking Spacecraft were Assembled.</title>
        <authorList>
            <person name="Seuylemezian A."/>
            <person name="Vaishampayan P."/>
        </authorList>
    </citation>
    <scope>NUCLEOTIDE SEQUENCE [LARGE SCALE GENOMIC DNA]</scope>
    <source>
        <strain evidence="2 3">V44-8</strain>
    </source>
</reference>
<dbReference type="Pfam" id="PF00561">
    <property type="entry name" value="Abhydrolase_1"/>
    <property type="match status" value="2"/>
</dbReference>
<protein>
    <submittedName>
        <fullName evidence="2">Alpha/beta hydrolase</fullName>
    </submittedName>
</protein>
<dbReference type="GO" id="GO:0046464">
    <property type="term" value="P:acylglycerol catabolic process"/>
    <property type="evidence" value="ECO:0007669"/>
    <property type="project" value="TreeGrafter"/>
</dbReference>
<dbReference type="PANTHER" id="PTHR43798:SF33">
    <property type="entry name" value="HYDROLASE, PUTATIVE (AFU_ORTHOLOGUE AFUA_2G14860)-RELATED"/>
    <property type="match status" value="1"/>
</dbReference>
<dbReference type="InterPro" id="IPR029058">
    <property type="entry name" value="AB_hydrolase_fold"/>
</dbReference>
<accession>A0A372L8Z8</accession>
<comment type="caution">
    <text evidence="2">The sequence shown here is derived from an EMBL/GenBank/DDBJ whole genome shotgun (WGS) entry which is preliminary data.</text>
</comment>
<dbReference type="PANTHER" id="PTHR43798">
    <property type="entry name" value="MONOACYLGLYCEROL LIPASE"/>
    <property type="match status" value="1"/>
</dbReference>
<evidence type="ECO:0000313" key="2">
    <source>
        <dbReference type="EMBL" id="RFU61985.1"/>
    </source>
</evidence>
<dbReference type="GO" id="GO:0047372">
    <property type="term" value="F:monoacylglycerol lipase activity"/>
    <property type="evidence" value="ECO:0007669"/>
    <property type="project" value="TreeGrafter"/>
</dbReference>
<feature type="domain" description="AB hydrolase-1" evidence="1">
    <location>
        <begin position="23"/>
        <end position="138"/>
    </location>
</feature>
<sequence>MKKQLFIDGKQVSYLDEGEAGWPAVLMVHGNPESSLLWKDIIPAVEKSGYRAIAPDLPGFGESDPFDGPSTWEAYVAFVSQFLGELNLRNVHLFVHDWGGGIGLMWACQNADKVRSLFITDTIFSPDYTWHTLAQQWRTTGVGEQIIQGMSDWEFWQAAMNKQIPGISEDVLADFFKVVAYPERKNVILDLYRSGDMEKVIPYKPKLREISGPVTIVWGEDDPYIPQEFGIRMKKEDFPQATFHLIPGAGHFIHIEAADAVCQLVEEHFKKI</sequence>
<dbReference type="RefSeq" id="WP_117323444.1">
    <property type="nucleotide sequence ID" value="NZ_QVTD01000011.1"/>
</dbReference>
<dbReference type="AlphaFoldDB" id="A0A372L8Z8"/>
<dbReference type="EMBL" id="QVTD01000011">
    <property type="protein sequence ID" value="RFU61985.1"/>
    <property type="molecule type" value="Genomic_DNA"/>
</dbReference>
<dbReference type="InterPro" id="IPR000073">
    <property type="entry name" value="AB_hydrolase_1"/>
</dbReference>
<dbReference type="PRINTS" id="PR00111">
    <property type="entry name" value="ABHYDROLASE"/>
</dbReference>
<keyword evidence="2" id="KW-0378">Hydrolase</keyword>
<keyword evidence="3" id="KW-1185">Reference proteome</keyword>